<evidence type="ECO:0000313" key="3">
    <source>
        <dbReference type="Proteomes" id="UP001242841"/>
    </source>
</evidence>
<dbReference type="Proteomes" id="UP001242841">
    <property type="component" value="Segment"/>
</dbReference>
<accession>A0AAF0GJY4</accession>
<keyword evidence="3" id="KW-1185">Reference proteome</keyword>
<dbReference type="Pfam" id="PF06074">
    <property type="entry name" value="Portal_Mu"/>
    <property type="match status" value="1"/>
</dbReference>
<name>A0AAF0GJY4_9CAUD</name>
<proteinExistence type="predicted"/>
<protein>
    <submittedName>
        <fullName evidence="2">Portal protein</fullName>
    </submittedName>
</protein>
<organism evidence="2 3">
    <name type="scientific">Rhodococcus phage Trogglehumper</name>
    <dbReference type="NCBI Taxonomy" id="3038381"/>
    <lineage>
        <taxon>Viruses</taxon>
        <taxon>Duplodnaviria</taxon>
        <taxon>Heunggongvirae</taxon>
        <taxon>Uroviricota</taxon>
        <taxon>Caudoviricetes</taxon>
        <taxon>Caudoviricetes incertae sedis</taxon>
        <taxon>Trogglehumpervirus</taxon>
        <taxon>Trogglehumpervirus trogglehumper</taxon>
    </lineage>
</organism>
<sequence>MSEPAESPSRKYVTDGTSAGALLVAHNLCRLAIHTVTVAPALLRTSALLGREQQETTVTQIYGPRGEVISSGKGGKKAMVGELVADWGGALKHDVQLPTQTNLGYGTENLKIQDYRLMREHHQVSSSLSVLSFMMYQRTWRINCDSAKIARHTTENLKMLWPRLIRAMSGAFWSGYAPCALQWENDLSDKKIWITKIKDLMQEDCEPRWKYVKGVAEKKEGITQGIPSKVPIYDGIRQFGSPDIPVDNSYWYPLLMENGNYFGRKLLNAAFRPWYFSMLMHLYANRYMERFASPTPIGRAPFEEIVTIGGKEYSGNKLMQSMLTMHKNGSSLVLPNSRTPDGLNGESTYDYIVEYLESQLRGVEFDRVIQMYDEEISLALFTPLLLTRGTDAGSSNLGVVHVQTYMQMLNAIGGDWEEYINRYILRPMAIQNFGPNAKLPTIEFRPLGRTDNETVRAMVVAMMQDGRIAPDLEELGDAAGMSFHEVEQVLPDPESAPDAVIKPSDKKDKRIGRPGKNVTPKGTDKVNRAASKIAARVNDQATRAFRGGHLRDFEPDLGYRRQFTDALEEAGVDQFDAGEVYAIAQRRCDLAARDIESFSTAEEFTELVESIVVAAAEEGIRAPQDA</sequence>
<gene>
    <name evidence="2" type="primary">30</name>
    <name evidence="2" type="ORF">SEA_TROGGLEHUMPER_30</name>
</gene>
<dbReference type="InterPro" id="IPR009279">
    <property type="entry name" value="Portal_Mu"/>
</dbReference>
<feature type="region of interest" description="Disordered" evidence="1">
    <location>
        <begin position="491"/>
        <end position="524"/>
    </location>
</feature>
<evidence type="ECO:0000313" key="2">
    <source>
        <dbReference type="EMBL" id="WGH21914.1"/>
    </source>
</evidence>
<reference evidence="2" key="1">
    <citation type="submission" date="2023-03" db="EMBL/GenBank/DDBJ databases">
        <authorList>
            <person name="Aguilar E."/>
            <person name="Antigua R."/>
            <person name="Antonino C."/>
            <person name="Bisram R."/>
            <person name="Chen J."/>
            <person name="Davilmar B."/>
            <person name="Del R.K."/>
            <person name="Germosen J."/>
            <person name="Hernandez J."/>
            <person name="Kelloggs L."/>
            <person name="Lema C."/>
            <person name="Li J."/>
            <person name="Melendez A."/>
            <person name="Mohammed I."/>
            <person name="Ryan A."/>
            <person name="Singh S."/>
            <person name="Tariq H."/>
            <person name="Golebiewska U.P."/>
            <person name="Russell D.A."/>
            <person name="Jacobs-Sera D."/>
            <person name="Hatfull G.F."/>
        </authorList>
    </citation>
    <scope>NUCLEOTIDE SEQUENCE</scope>
</reference>
<evidence type="ECO:0000256" key="1">
    <source>
        <dbReference type="SAM" id="MobiDB-lite"/>
    </source>
</evidence>
<dbReference type="EMBL" id="OQ709222">
    <property type="protein sequence ID" value="WGH21914.1"/>
    <property type="molecule type" value="Genomic_DNA"/>
</dbReference>